<accession>A0ACB7ZAQ0</accession>
<protein>
    <submittedName>
        <fullName evidence="1">Uncharacterized protein</fullName>
    </submittedName>
</protein>
<evidence type="ECO:0000313" key="2">
    <source>
        <dbReference type="Proteomes" id="UP000828048"/>
    </source>
</evidence>
<keyword evidence="2" id="KW-1185">Reference proteome</keyword>
<reference evidence="1 2" key="1">
    <citation type="journal article" date="2021" name="Hortic Res">
        <title>High-quality reference genome and annotation aids understanding of berry development for evergreen blueberry (Vaccinium darrowii).</title>
        <authorList>
            <person name="Yu J."/>
            <person name="Hulse-Kemp A.M."/>
            <person name="Babiker E."/>
            <person name="Staton M."/>
        </authorList>
    </citation>
    <scope>NUCLEOTIDE SEQUENCE [LARGE SCALE GENOMIC DNA]</scope>
    <source>
        <strain evidence="2">cv. NJ 8807/NJ 8810</strain>
        <tissue evidence="1">Young leaf</tissue>
    </source>
</reference>
<comment type="caution">
    <text evidence="1">The sequence shown here is derived from an EMBL/GenBank/DDBJ whole genome shotgun (WGS) entry which is preliminary data.</text>
</comment>
<dbReference type="Proteomes" id="UP000828048">
    <property type="component" value="Chromosome 12"/>
</dbReference>
<sequence>MILYIRFVALFILLVSSTSASCFSTSTLLKDHRETFDLPTFSLPSKAGAGRRLSSSPVTVNVDDFGAKGDGTDDSEAFNSAWKVACSSKKAVLLVPKNRIYHLKPVTFAGPCNSGLTMRIDGIIKASNKPSDYSSDPTHWIVFKKLQNFNVQGAGTFNGNGKIWWRKSCKHNKSLAVTFTSCTNLGVSGIRSKNAQQMHITFQKCENVKAWNLKVYAPESSPNTDGIHVTGSKNVQIMSSLIRTGDDCVSIVNGSSYVKVTDIKCGPGHGISIGSLGKANSEAIVSDVLVNRAQLSGTSNGVRIKTWPGGSGYAKNIVFQNIVMNNVTNPIIITQKYCDQKTPCAKQDSDVQIENVSFKNIKGTSASNIAITLNCSDNSPCKGIVLQNINLVSKTGRVNEQAKCYNVDGLSSLGRVSPDCSLEEN</sequence>
<organism evidence="1 2">
    <name type="scientific">Vaccinium darrowii</name>
    <dbReference type="NCBI Taxonomy" id="229202"/>
    <lineage>
        <taxon>Eukaryota</taxon>
        <taxon>Viridiplantae</taxon>
        <taxon>Streptophyta</taxon>
        <taxon>Embryophyta</taxon>
        <taxon>Tracheophyta</taxon>
        <taxon>Spermatophyta</taxon>
        <taxon>Magnoliopsida</taxon>
        <taxon>eudicotyledons</taxon>
        <taxon>Gunneridae</taxon>
        <taxon>Pentapetalae</taxon>
        <taxon>asterids</taxon>
        <taxon>Ericales</taxon>
        <taxon>Ericaceae</taxon>
        <taxon>Vaccinioideae</taxon>
        <taxon>Vaccinieae</taxon>
        <taxon>Vaccinium</taxon>
    </lineage>
</organism>
<proteinExistence type="predicted"/>
<evidence type="ECO:0000313" key="1">
    <source>
        <dbReference type="EMBL" id="KAH7862503.1"/>
    </source>
</evidence>
<name>A0ACB7ZAQ0_9ERIC</name>
<gene>
    <name evidence="1" type="ORF">Vadar_005765</name>
</gene>
<dbReference type="EMBL" id="CM037162">
    <property type="protein sequence ID" value="KAH7862503.1"/>
    <property type="molecule type" value="Genomic_DNA"/>
</dbReference>